<dbReference type="Proteomes" id="UP000037510">
    <property type="component" value="Unassembled WGS sequence"/>
</dbReference>
<keyword evidence="3" id="KW-1185">Reference proteome</keyword>
<protein>
    <submittedName>
        <fullName evidence="2">Growth/differentiation factor 11</fullName>
    </submittedName>
</protein>
<keyword evidence="1" id="KW-0812">Transmembrane</keyword>
<sequence>MLLFSPTGTKSLTAVVIKVFTIIVLVLLAHYGQYNKIVLTPDLVLGFLFRGCREKIRSIACTSCRSNDIARERSLRLIRESLLAKLSFKQAPNTTGRELPHVPADLMEMFESKKVQKKPPREVGVQADAPASSRTLVTHIEQDDFLAQADNVLIFAR</sequence>
<comment type="caution">
    <text evidence="2">The sequence shown here is derived from an EMBL/GenBank/DDBJ whole genome shotgun (WGS) entry which is preliminary data.</text>
</comment>
<proteinExistence type="predicted"/>
<accession>A0A0L7LD97</accession>
<feature type="transmembrane region" description="Helical" evidence="1">
    <location>
        <begin position="12"/>
        <end position="31"/>
    </location>
</feature>
<dbReference type="STRING" id="104452.A0A0L7LD97"/>
<evidence type="ECO:0000313" key="2">
    <source>
        <dbReference type="EMBL" id="KOB73375.1"/>
    </source>
</evidence>
<keyword evidence="1" id="KW-1133">Transmembrane helix</keyword>
<reference evidence="2 3" key="1">
    <citation type="journal article" date="2015" name="Genome Biol. Evol.">
        <title>The genome of winter moth (Operophtera brumata) provides a genomic perspective on sexual dimorphism and phenology.</title>
        <authorList>
            <person name="Derks M.F."/>
            <person name="Smit S."/>
            <person name="Salis L."/>
            <person name="Schijlen E."/>
            <person name="Bossers A."/>
            <person name="Mateman C."/>
            <person name="Pijl A.S."/>
            <person name="de Ridder D."/>
            <person name="Groenen M.A."/>
            <person name="Visser M.E."/>
            <person name="Megens H.J."/>
        </authorList>
    </citation>
    <scope>NUCLEOTIDE SEQUENCE [LARGE SCALE GENOMIC DNA]</scope>
    <source>
        <strain evidence="2">WM2013NL</strain>
        <tissue evidence="2">Head and thorax</tissue>
    </source>
</reference>
<organism evidence="2 3">
    <name type="scientific">Operophtera brumata</name>
    <name type="common">Winter moth</name>
    <name type="synonym">Phalaena brumata</name>
    <dbReference type="NCBI Taxonomy" id="104452"/>
    <lineage>
        <taxon>Eukaryota</taxon>
        <taxon>Metazoa</taxon>
        <taxon>Ecdysozoa</taxon>
        <taxon>Arthropoda</taxon>
        <taxon>Hexapoda</taxon>
        <taxon>Insecta</taxon>
        <taxon>Pterygota</taxon>
        <taxon>Neoptera</taxon>
        <taxon>Endopterygota</taxon>
        <taxon>Lepidoptera</taxon>
        <taxon>Glossata</taxon>
        <taxon>Ditrysia</taxon>
        <taxon>Geometroidea</taxon>
        <taxon>Geometridae</taxon>
        <taxon>Larentiinae</taxon>
        <taxon>Operophtera</taxon>
    </lineage>
</organism>
<evidence type="ECO:0000256" key="1">
    <source>
        <dbReference type="SAM" id="Phobius"/>
    </source>
</evidence>
<name>A0A0L7LD97_OPEBR</name>
<dbReference type="AlphaFoldDB" id="A0A0L7LD97"/>
<gene>
    <name evidence="2" type="ORF">OBRU01_10865</name>
</gene>
<keyword evidence="1" id="KW-0472">Membrane</keyword>
<dbReference type="EMBL" id="JTDY01001609">
    <property type="protein sequence ID" value="KOB73375.1"/>
    <property type="molecule type" value="Genomic_DNA"/>
</dbReference>
<evidence type="ECO:0000313" key="3">
    <source>
        <dbReference type="Proteomes" id="UP000037510"/>
    </source>
</evidence>
<dbReference type="Gene3D" id="2.60.120.970">
    <property type="match status" value="1"/>
</dbReference>